<dbReference type="RefSeq" id="WP_279296002.1">
    <property type="nucleotide sequence ID" value="NZ_JAOTIF010000002.1"/>
</dbReference>
<dbReference type="InterPro" id="IPR019220">
    <property type="entry name" value="DUF2135"/>
</dbReference>
<dbReference type="PROSITE" id="PS51468">
    <property type="entry name" value="VIT"/>
    <property type="match status" value="1"/>
</dbReference>
<accession>A0A9X3B6W3</accession>
<dbReference type="Proteomes" id="UP001155483">
    <property type="component" value="Unassembled WGS sequence"/>
</dbReference>
<evidence type="ECO:0000259" key="3">
    <source>
        <dbReference type="PROSITE" id="PS51468"/>
    </source>
</evidence>
<proteinExistence type="predicted"/>
<dbReference type="PANTHER" id="PTHR45737:SF6">
    <property type="entry name" value="VON WILLEBRAND FACTOR A DOMAIN-CONTAINING PROTEIN 5A"/>
    <property type="match status" value="1"/>
</dbReference>
<reference evidence="4" key="2">
    <citation type="submission" date="2023-04" db="EMBL/GenBank/DDBJ databases">
        <title>Paracnuella aquatica gen. nov., sp. nov., a member of the family Chitinophagaceae isolated from a hot spring.</title>
        <authorList>
            <person name="Wang C."/>
        </authorList>
    </citation>
    <scope>NUCLEOTIDE SEQUENCE</scope>
    <source>
        <strain evidence="4">LB-8</strain>
    </source>
</reference>
<dbReference type="AlphaFoldDB" id="A0A9X3B6W3"/>
<dbReference type="PANTHER" id="PTHR45737">
    <property type="entry name" value="VON WILLEBRAND FACTOR A DOMAIN-CONTAINING PROTEIN 5A"/>
    <property type="match status" value="1"/>
</dbReference>
<reference evidence="4" key="1">
    <citation type="submission" date="2022-09" db="EMBL/GenBank/DDBJ databases">
        <authorList>
            <person name="Yuan C."/>
            <person name="Ke Z."/>
        </authorList>
    </citation>
    <scope>NUCLEOTIDE SEQUENCE</scope>
    <source>
        <strain evidence="4">LB-8</strain>
    </source>
</reference>
<dbReference type="InterPro" id="IPR011990">
    <property type="entry name" value="TPR-like_helical_dom_sf"/>
</dbReference>
<evidence type="ECO:0000256" key="1">
    <source>
        <dbReference type="SAM" id="Coils"/>
    </source>
</evidence>
<evidence type="ECO:0000256" key="2">
    <source>
        <dbReference type="SAM" id="SignalP"/>
    </source>
</evidence>
<dbReference type="InterPro" id="IPR037066">
    <property type="entry name" value="Plug_dom_sf"/>
</dbReference>
<keyword evidence="1" id="KW-0175">Coiled coil</keyword>
<comment type="caution">
    <text evidence="4">The sequence shown here is derived from an EMBL/GenBank/DDBJ whole genome shotgun (WGS) entry which is preliminary data.</text>
</comment>
<dbReference type="InterPro" id="IPR013694">
    <property type="entry name" value="VIT"/>
</dbReference>
<dbReference type="Pfam" id="PF08487">
    <property type="entry name" value="VIT"/>
    <property type="match status" value="1"/>
</dbReference>
<keyword evidence="5" id="KW-1185">Reference proteome</keyword>
<dbReference type="Gene3D" id="2.60.120.380">
    <property type="match status" value="1"/>
</dbReference>
<protein>
    <submittedName>
        <fullName evidence="4">VIT domain-containing protein</fullName>
    </submittedName>
</protein>
<sequence length="1056" mass="119399">MRIAPPFIAFALMSLGSVHAQLPELTSSDKTAPIELQKLDICVKIIGTSSSTNFSMTFYNASDRVLEGTFVLPLPEGANVTRYALDINGRMREGVPVEKAKATEVFESVEKRKIDPGLLEKTEGNVFRTRVYPIPARGVRSIIIAYEQELTFNRSKKLLYHLPLYSKDTVEKFSLCIDVQQKGAAPELQSSPISGLDFMLQKGHYCAHEQREHLVMDKPLDISIAKLSTEVESFVQNENGAYYFYLQTFLPTSTKVKKLPQRLAVVWDNSLSGLYRNTEKEIKLLEAYLKRLGTATIQLYTLNNTFRLAGTYEVRDGLSTSLSGLLQKITYDGGTDYSAIRFPDADEIILFTDGLSTLSDEGSLSASHVVYTVTTSTKANYSVLRSIAEQNGGSFINLSSSSIEEAIGGLTNQSLRFLGIRKNKNVVEHYPSTPTTIYNGFSMAGKLDEAPTLITLQFGYGKAVAFEKEVQLDFDEYEIEEWDFSKLVAQKKIQELEKDYDHHKDEILHLGKQHSIVTQNTSLLVLEDVMDYVRHQIEPPLELRSEYKRLLRESRDELSRNQQNTLDNAIEYSNSLWEWYNTSFPVKKKLISKFTGAETMDHATSTVDTAIAIKADEERRVEYVPPPPSAQEEANKEREALSQRIDISKHEEAATQRALQGRVAGLSAARVQMNEVVVEGHGTRIRGVSSNTSSNRNQLVIVDGKVATSLPPQQQIERIETMEPKAGIAVYGSRAMNGVLLVTSKGAKEREEPQIKLQEKASSVEYLKMLSKTPRNQQYQVYLELRDKNLLNPTFYYDIANFFLKQDKALGLQVLTNLGELDYQNHELLKLLGFKLKEQGEPDIQQFVFKKILLWRPQEPQSYRDYALALAEKGNYQAALDTLYLALTKEYNSDVMNNYEGIEETIVTEINHLISRYKSHLNTSAINKKLIYSMPVDIRVVLNWNMNDTDIDLWVTDPSGEKCFYSQKETRIGGRISDDFTDGYGPEQFLLKKAPKGKYKIQVDYYGESGVKVAGKTTLLVEVFTNYGRSTEQRKVITLQLEGGERDGVYVGEFLF</sequence>
<dbReference type="SUPFAM" id="SSF48452">
    <property type="entry name" value="TPR-like"/>
    <property type="match status" value="1"/>
</dbReference>
<keyword evidence="2" id="KW-0732">Signal</keyword>
<gene>
    <name evidence="4" type="ORF">OCK74_05475</name>
</gene>
<feature type="domain" description="VIT" evidence="3">
    <location>
        <begin position="20"/>
        <end position="148"/>
    </location>
</feature>
<dbReference type="Gene3D" id="1.25.40.10">
    <property type="entry name" value="Tetratricopeptide repeat domain"/>
    <property type="match status" value="1"/>
</dbReference>
<feature type="chain" id="PRO_5040940104" evidence="2">
    <location>
        <begin position="21"/>
        <end position="1056"/>
    </location>
</feature>
<dbReference type="SUPFAM" id="SSF56935">
    <property type="entry name" value="Porins"/>
    <property type="match status" value="1"/>
</dbReference>
<name>A0A9X3B6W3_9BACT</name>
<dbReference type="EMBL" id="JAOTIF010000002">
    <property type="protein sequence ID" value="MCU7548555.1"/>
    <property type="molecule type" value="Genomic_DNA"/>
</dbReference>
<feature type="coiled-coil region" evidence="1">
    <location>
        <begin position="486"/>
        <end position="513"/>
    </location>
</feature>
<feature type="signal peptide" evidence="2">
    <location>
        <begin position="1"/>
        <end position="20"/>
    </location>
</feature>
<evidence type="ECO:0000313" key="5">
    <source>
        <dbReference type="Proteomes" id="UP001155483"/>
    </source>
</evidence>
<dbReference type="Gene3D" id="2.170.130.10">
    <property type="entry name" value="TonB-dependent receptor, plug domain"/>
    <property type="match status" value="1"/>
</dbReference>
<organism evidence="4 5">
    <name type="scientific">Paraflavisolibacter caeni</name>
    <dbReference type="NCBI Taxonomy" id="2982496"/>
    <lineage>
        <taxon>Bacteria</taxon>
        <taxon>Pseudomonadati</taxon>
        <taxon>Bacteroidota</taxon>
        <taxon>Chitinophagia</taxon>
        <taxon>Chitinophagales</taxon>
        <taxon>Chitinophagaceae</taxon>
        <taxon>Paraflavisolibacter</taxon>
    </lineage>
</organism>
<evidence type="ECO:0000313" key="4">
    <source>
        <dbReference type="EMBL" id="MCU7548555.1"/>
    </source>
</evidence>
<dbReference type="Pfam" id="PF09906">
    <property type="entry name" value="DUF2135"/>
    <property type="match status" value="1"/>
</dbReference>